<keyword evidence="1 2" id="KW-0728">SH3 domain</keyword>
<dbReference type="InterPro" id="IPR039801">
    <property type="entry name" value="EPS8-like"/>
</dbReference>
<dbReference type="Pfam" id="PF00018">
    <property type="entry name" value="SH3_1"/>
    <property type="match status" value="1"/>
</dbReference>
<dbReference type="Gene3D" id="2.30.30.40">
    <property type="entry name" value="SH3 Domains"/>
    <property type="match status" value="1"/>
</dbReference>
<feature type="compositionally biased region" description="Polar residues" evidence="3">
    <location>
        <begin position="57"/>
        <end position="68"/>
    </location>
</feature>
<dbReference type="InterPro" id="IPR001452">
    <property type="entry name" value="SH3_domain"/>
</dbReference>
<dbReference type="Ensembl" id="ENSONIT00000024405.2">
    <property type="protein sequence ID" value="ENSONIP00000024384.2"/>
    <property type="gene ID" value="ENSONIG00000019370.2"/>
</dbReference>
<dbReference type="SMART" id="SM00326">
    <property type="entry name" value="SH3"/>
    <property type="match status" value="1"/>
</dbReference>
<dbReference type="GO" id="GO:0035023">
    <property type="term" value="P:regulation of Rho protein signal transduction"/>
    <property type="evidence" value="ECO:0007669"/>
    <property type="project" value="TreeGrafter"/>
</dbReference>
<dbReference type="CDD" id="cd11764">
    <property type="entry name" value="SH3_Eps8"/>
    <property type="match status" value="1"/>
</dbReference>
<dbReference type="GO" id="GO:1900029">
    <property type="term" value="P:positive regulation of ruffle assembly"/>
    <property type="evidence" value="ECO:0007669"/>
    <property type="project" value="TreeGrafter"/>
</dbReference>
<organism evidence="6 7">
    <name type="scientific">Oreochromis niloticus</name>
    <name type="common">Nile tilapia</name>
    <name type="synonym">Tilapia nilotica</name>
    <dbReference type="NCBI Taxonomy" id="8128"/>
    <lineage>
        <taxon>Eukaryota</taxon>
        <taxon>Metazoa</taxon>
        <taxon>Chordata</taxon>
        <taxon>Craniata</taxon>
        <taxon>Vertebrata</taxon>
        <taxon>Euteleostomi</taxon>
        <taxon>Actinopterygii</taxon>
        <taxon>Neopterygii</taxon>
        <taxon>Teleostei</taxon>
        <taxon>Neoteleostei</taxon>
        <taxon>Acanthomorphata</taxon>
        <taxon>Ovalentaria</taxon>
        <taxon>Cichlomorphae</taxon>
        <taxon>Cichliformes</taxon>
        <taxon>Cichlidae</taxon>
        <taxon>African cichlids</taxon>
        <taxon>Pseudocrenilabrinae</taxon>
        <taxon>Oreochromini</taxon>
        <taxon>Oreochromis</taxon>
    </lineage>
</organism>
<feature type="compositionally biased region" description="Basic and acidic residues" evidence="3">
    <location>
        <begin position="291"/>
        <end position="300"/>
    </location>
</feature>
<dbReference type="FunFam" id="2.30.30.40:FF:000071">
    <property type="entry name" value="Epidermal growth factor receptor kinase substrate 8"/>
    <property type="match status" value="1"/>
</dbReference>
<feature type="region of interest" description="Disordered" evidence="3">
    <location>
        <begin position="272"/>
        <end position="300"/>
    </location>
</feature>
<dbReference type="Pfam" id="PF18016">
    <property type="entry name" value="SAM_3"/>
    <property type="match status" value="1"/>
</dbReference>
<evidence type="ECO:0000256" key="1">
    <source>
        <dbReference type="ARBA" id="ARBA00022443"/>
    </source>
</evidence>
<name>I3KTD8_ORENI</name>
<dbReference type="GO" id="GO:0007266">
    <property type="term" value="P:Rho protein signal transduction"/>
    <property type="evidence" value="ECO:0007669"/>
    <property type="project" value="TreeGrafter"/>
</dbReference>
<feature type="chain" id="PRO_5025425298" evidence="4">
    <location>
        <begin position="22"/>
        <end position="562"/>
    </location>
</feature>
<feature type="compositionally biased region" description="Low complexity" evidence="3">
    <location>
        <begin position="276"/>
        <end position="289"/>
    </location>
</feature>
<sequence length="562" mass="62063">MGSGAHCCWITVWNLHGLTMSTSPPLVLPRRTSGVRVMVLKGQQELPDGVPKKSGKENGTSGESNQMPPLNADREVEIMNHCFDDVERFMSRLQQAAEAQTVLNQRKKKNERKTRKDKKAQEDSLLTMKASPPPEEEFVNIFQKIKYSFSLLDRLKSSISQPNAQELLHHIFVPLRLMVKTTGGPALAASIISPALTSGAVKLLQEHLTLEENELWTSLGTNWTSPCSHLGVTVPPYTPVFLDGWKPQTHDSTGQPFQDPIELQHKVDAFNETKQKQSQQEQAQQAAQSPRDGKGHAHGESHYRCSYDFVARNSSELSVLKGETLEVIDSSKRWWKCRNSYGEIGFVPFNILEPVSALNNTGKDGSVVHSGSQAGPVPGSKRYSYTPTSGGPTTTNPAVRPQSMVLPSAGMQGDEPDRVLIMNDELLQRIARRRGSFQQTADNSTPLNYDSPSSEVAAWLTAKGFSSLTVKSLGILNGAQLFSLNKQEFVAVSPEEGENVYSHIMAEKTLLEVCSLFFFLFSGCTSLCVCVYLQRYAWVSLESFVCSALTYAQTYVIATATN</sequence>
<feature type="compositionally biased region" description="Basic residues" evidence="3">
    <location>
        <begin position="105"/>
        <end position="118"/>
    </location>
</feature>
<proteinExistence type="predicted"/>
<dbReference type="AlphaFoldDB" id="I3KTD8"/>
<dbReference type="Proteomes" id="UP000005207">
    <property type="component" value="Linkage group LG4"/>
</dbReference>
<dbReference type="GO" id="GO:0003779">
    <property type="term" value="F:actin binding"/>
    <property type="evidence" value="ECO:0007669"/>
    <property type="project" value="TreeGrafter"/>
</dbReference>
<dbReference type="OMA" id="KRWWKCQ"/>
<evidence type="ECO:0000256" key="4">
    <source>
        <dbReference type="SAM" id="SignalP"/>
    </source>
</evidence>
<dbReference type="PANTHER" id="PTHR12287">
    <property type="entry name" value="EPIDERMAL GROWTH FACTOR RECEPTOR KINASE SUBSTRATE EPS8-RELATED PROTEIN"/>
    <property type="match status" value="1"/>
</dbReference>
<reference evidence="6" key="3">
    <citation type="submission" date="2025-09" db="UniProtKB">
        <authorList>
            <consortium name="Ensembl"/>
        </authorList>
    </citation>
    <scope>IDENTIFICATION</scope>
</reference>
<keyword evidence="7" id="KW-1185">Reference proteome</keyword>
<dbReference type="GO" id="GO:0032587">
    <property type="term" value="C:ruffle membrane"/>
    <property type="evidence" value="ECO:0007669"/>
    <property type="project" value="TreeGrafter"/>
</dbReference>
<evidence type="ECO:0000259" key="5">
    <source>
        <dbReference type="PROSITE" id="PS50002"/>
    </source>
</evidence>
<dbReference type="GO" id="GO:0031982">
    <property type="term" value="C:vesicle"/>
    <property type="evidence" value="ECO:0007669"/>
    <property type="project" value="TreeGrafter"/>
</dbReference>
<dbReference type="InParanoid" id="I3KTD8"/>
<protein>
    <submittedName>
        <fullName evidence="6">EPS8 signaling adaptor L1a</fullName>
    </submittedName>
</protein>
<dbReference type="InterPro" id="IPR035462">
    <property type="entry name" value="Eps8_SH3"/>
</dbReference>
<keyword evidence="4" id="KW-0732">Signal</keyword>
<dbReference type="Pfam" id="PF22975">
    <property type="entry name" value="EPS8_2nd"/>
    <property type="match status" value="1"/>
</dbReference>
<dbReference type="Gene3D" id="1.10.150.50">
    <property type="entry name" value="Transcription Factor, Ets-1"/>
    <property type="match status" value="1"/>
</dbReference>
<dbReference type="InterPro" id="IPR041418">
    <property type="entry name" value="SAM_3"/>
</dbReference>
<accession>I3KTD8</accession>
<gene>
    <name evidence="6" type="primary">eps8l1a</name>
</gene>
<dbReference type="PANTHER" id="PTHR12287:SF19">
    <property type="entry name" value="EPIDERMAL GROWTH FACTOR RECEPTOR KINASE SUBSTRATE 8-LIKE PROTEIN 1"/>
    <property type="match status" value="1"/>
</dbReference>
<dbReference type="SUPFAM" id="SSF50044">
    <property type="entry name" value="SH3-domain"/>
    <property type="match status" value="1"/>
</dbReference>
<dbReference type="InterPro" id="IPR036028">
    <property type="entry name" value="SH3-like_dom_sf"/>
</dbReference>
<evidence type="ECO:0000256" key="3">
    <source>
        <dbReference type="SAM" id="MobiDB-lite"/>
    </source>
</evidence>
<dbReference type="PROSITE" id="PS50002">
    <property type="entry name" value="SH3"/>
    <property type="match status" value="1"/>
</dbReference>
<feature type="region of interest" description="Disordered" evidence="3">
    <location>
        <begin position="42"/>
        <end position="69"/>
    </location>
</feature>
<feature type="domain" description="SH3" evidence="5">
    <location>
        <begin position="298"/>
        <end position="357"/>
    </location>
</feature>
<dbReference type="InterPro" id="IPR055093">
    <property type="entry name" value="EPS8_2nd"/>
</dbReference>
<evidence type="ECO:0000313" key="6">
    <source>
        <dbReference type="Ensembl" id="ENSONIP00000024384.2"/>
    </source>
</evidence>
<evidence type="ECO:0000256" key="2">
    <source>
        <dbReference type="PROSITE-ProRule" id="PRU00192"/>
    </source>
</evidence>
<feature type="signal peptide" evidence="4">
    <location>
        <begin position="1"/>
        <end position="21"/>
    </location>
</feature>
<dbReference type="InterPro" id="IPR013761">
    <property type="entry name" value="SAM/pointed_sf"/>
</dbReference>
<reference evidence="6" key="2">
    <citation type="submission" date="2025-08" db="UniProtKB">
        <authorList>
            <consortium name="Ensembl"/>
        </authorList>
    </citation>
    <scope>IDENTIFICATION</scope>
</reference>
<dbReference type="HOGENOM" id="CLU_014510_2_0_1"/>
<evidence type="ECO:0000313" key="7">
    <source>
        <dbReference type="Proteomes" id="UP000005207"/>
    </source>
</evidence>
<feature type="region of interest" description="Disordered" evidence="3">
    <location>
        <begin position="102"/>
        <end position="125"/>
    </location>
</feature>
<dbReference type="GeneTree" id="ENSGT00940000158125"/>
<reference evidence="7" key="1">
    <citation type="submission" date="2012-01" db="EMBL/GenBank/DDBJ databases">
        <title>The Genome Sequence of Oreochromis niloticus (Nile Tilapia).</title>
        <authorList>
            <consortium name="Broad Institute Genome Assembly Team"/>
            <consortium name="Broad Institute Sequencing Platform"/>
            <person name="Di Palma F."/>
            <person name="Johnson J."/>
            <person name="Lander E.S."/>
            <person name="Lindblad-Toh K."/>
        </authorList>
    </citation>
    <scope>NUCLEOTIDE SEQUENCE [LARGE SCALE GENOMIC DNA]</scope>
</reference>